<dbReference type="Pfam" id="PF19283">
    <property type="entry name" value="APEH_N"/>
    <property type="match status" value="1"/>
</dbReference>
<comment type="catalytic activity">
    <reaction evidence="1">
        <text>Cleavage of an N-acetyl or N-formyl amino acid from the N-terminus of a polypeptide.</text>
        <dbReference type="EC" id="3.4.19.1"/>
    </reaction>
</comment>
<proteinExistence type="inferred from homology"/>
<dbReference type="SUPFAM" id="SSF53474">
    <property type="entry name" value="alpha/beta-Hydrolases"/>
    <property type="match status" value="1"/>
</dbReference>
<evidence type="ECO:0000256" key="1">
    <source>
        <dbReference type="ARBA" id="ARBA00000721"/>
    </source>
</evidence>
<evidence type="ECO:0000256" key="7">
    <source>
        <dbReference type="ARBA" id="ARBA00022801"/>
    </source>
</evidence>
<evidence type="ECO:0000259" key="9">
    <source>
        <dbReference type="Pfam" id="PF00326"/>
    </source>
</evidence>
<dbReference type="EC" id="3.4.19.1" evidence="5"/>
<dbReference type="EMBL" id="MU155375">
    <property type="protein sequence ID" value="KAF9474509.1"/>
    <property type="molecule type" value="Genomic_DNA"/>
</dbReference>
<dbReference type="Proteomes" id="UP000807469">
    <property type="component" value="Unassembled WGS sequence"/>
</dbReference>
<dbReference type="InterPro" id="IPR029058">
    <property type="entry name" value="AB_hydrolase_fold"/>
</dbReference>
<accession>A0A9P5YTV4</accession>
<evidence type="ECO:0000259" key="10">
    <source>
        <dbReference type="Pfam" id="PF19283"/>
    </source>
</evidence>
<evidence type="ECO:0000256" key="3">
    <source>
        <dbReference type="ARBA" id="ARBA00010040"/>
    </source>
</evidence>
<evidence type="ECO:0000256" key="6">
    <source>
        <dbReference type="ARBA" id="ARBA00022490"/>
    </source>
</evidence>
<dbReference type="Pfam" id="PF00326">
    <property type="entry name" value="Peptidase_S9"/>
    <property type="match status" value="1"/>
</dbReference>
<keyword evidence="12" id="KW-1185">Reference proteome</keyword>
<feature type="domain" description="Acylamino-acid-releasing enzyme N-terminal" evidence="10">
    <location>
        <begin position="9"/>
        <end position="469"/>
    </location>
</feature>
<feature type="domain" description="Peptidase S9 prolyl oligopeptidase catalytic" evidence="9">
    <location>
        <begin position="542"/>
        <end position="785"/>
    </location>
</feature>
<comment type="subunit">
    <text evidence="4">Homotetramer.</text>
</comment>
<dbReference type="AlphaFoldDB" id="A0A9P5YTV4"/>
<keyword evidence="6" id="KW-0963">Cytoplasm</keyword>
<evidence type="ECO:0000256" key="8">
    <source>
        <dbReference type="ARBA" id="ARBA00032829"/>
    </source>
</evidence>
<dbReference type="GO" id="GO:0005737">
    <property type="term" value="C:cytoplasm"/>
    <property type="evidence" value="ECO:0007669"/>
    <property type="project" value="UniProtKB-SubCell"/>
</dbReference>
<organism evidence="11 12">
    <name type="scientific">Pholiota conissans</name>
    <dbReference type="NCBI Taxonomy" id="109636"/>
    <lineage>
        <taxon>Eukaryota</taxon>
        <taxon>Fungi</taxon>
        <taxon>Dikarya</taxon>
        <taxon>Basidiomycota</taxon>
        <taxon>Agaricomycotina</taxon>
        <taxon>Agaricomycetes</taxon>
        <taxon>Agaricomycetidae</taxon>
        <taxon>Agaricales</taxon>
        <taxon>Agaricineae</taxon>
        <taxon>Strophariaceae</taxon>
        <taxon>Pholiota</taxon>
    </lineage>
</organism>
<evidence type="ECO:0000256" key="4">
    <source>
        <dbReference type="ARBA" id="ARBA00011881"/>
    </source>
</evidence>
<evidence type="ECO:0000256" key="5">
    <source>
        <dbReference type="ARBA" id="ARBA00012917"/>
    </source>
</evidence>
<comment type="caution">
    <text evidence="11">The sequence shown here is derived from an EMBL/GenBank/DDBJ whole genome shotgun (WGS) entry which is preliminary data.</text>
</comment>
<comment type="subcellular location">
    <subcellularLocation>
        <location evidence="2">Cytoplasm</location>
    </subcellularLocation>
</comment>
<gene>
    <name evidence="11" type="ORF">BDN70DRAFT_842158</name>
</gene>
<dbReference type="GO" id="GO:0008242">
    <property type="term" value="F:omega peptidase activity"/>
    <property type="evidence" value="ECO:0007669"/>
    <property type="project" value="UniProtKB-EC"/>
</dbReference>
<evidence type="ECO:0000313" key="11">
    <source>
        <dbReference type="EMBL" id="KAF9474509.1"/>
    </source>
</evidence>
<keyword evidence="7" id="KW-0378">Hydrolase</keyword>
<evidence type="ECO:0000256" key="2">
    <source>
        <dbReference type="ARBA" id="ARBA00004496"/>
    </source>
</evidence>
<protein>
    <recommendedName>
        <fullName evidence="5">acylaminoacyl-peptidase</fullName>
        <ecNumber evidence="5">3.4.19.1</ecNumber>
    </recommendedName>
    <alternativeName>
        <fullName evidence="8">Dipeptidyl-peptidase V</fullName>
    </alternativeName>
</protein>
<dbReference type="InterPro" id="IPR045550">
    <property type="entry name" value="AARE_N"/>
</dbReference>
<name>A0A9P5YTV4_9AGAR</name>
<dbReference type="PANTHER" id="PTHR42776">
    <property type="entry name" value="SERINE PEPTIDASE S9 FAMILY MEMBER"/>
    <property type="match status" value="1"/>
</dbReference>
<dbReference type="GO" id="GO:0006508">
    <property type="term" value="P:proteolysis"/>
    <property type="evidence" value="ECO:0007669"/>
    <property type="project" value="InterPro"/>
</dbReference>
<dbReference type="InterPro" id="IPR001375">
    <property type="entry name" value="Peptidase_S9_cat"/>
</dbReference>
<dbReference type="Gene3D" id="3.40.50.1820">
    <property type="entry name" value="alpha/beta hydrolase"/>
    <property type="match status" value="1"/>
</dbReference>
<dbReference type="OrthoDB" id="43744at2759"/>
<dbReference type="PANTHER" id="PTHR42776:SF4">
    <property type="entry name" value="ACYLAMINO-ACID-RELEASING ENZYME"/>
    <property type="match status" value="1"/>
</dbReference>
<evidence type="ECO:0000313" key="12">
    <source>
        <dbReference type="Proteomes" id="UP000807469"/>
    </source>
</evidence>
<reference evidence="11" key="1">
    <citation type="submission" date="2020-11" db="EMBL/GenBank/DDBJ databases">
        <authorList>
            <consortium name="DOE Joint Genome Institute"/>
            <person name="Ahrendt S."/>
            <person name="Riley R."/>
            <person name="Andreopoulos W."/>
            <person name="Labutti K."/>
            <person name="Pangilinan J."/>
            <person name="Ruiz-Duenas F.J."/>
            <person name="Barrasa J.M."/>
            <person name="Sanchez-Garcia M."/>
            <person name="Camarero S."/>
            <person name="Miyauchi S."/>
            <person name="Serrano A."/>
            <person name="Linde D."/>
            <person name="Babiker R."/>
            <person name="Drula E."/>
            <person name="Ayuso-Fernandez I."/>
            <person name="Pacheco R."/>
            <person name="Padilla G."/>
            <person name="Ferreira P."/>
            <person name="Barriuso J."/>
            <person name="Kellner H."/>
            <person name="Castanera R."/>
            <person name="Alfaro M."/>
            <person name="Ramirez L."/>
            <person name="Pisabarro A.G."/>
            <person name="Kuo A."/>
            <person name="Tritt A."/>
            <person name="Lipzen A."/>
            <person name="He G."/>
            <person name="Yan M."/>
            <person name="Ng V."/>
            <person name="Cullen D."/>
            <person name="Martin F."/>
            <person name="Rosso M.-N."/>
            <person name="Henrissat B."/>
            <person name="Hibbett D."/>
            <person name="Martinez A.T."/>
            <person name="Grigoriev I.V."/>
        </authorList>
    </citation>
    <scope>NUCLEOTIDE SEQUENCE</scope>
    <source>
        <strain evidence="11">CIRM-BRFM 674</strain>
    </source>
</reference>
<dbReference type="GO" id="GO:0004252">
    <property type="term" value="F:serine-type endopeptidase activity"/>
    <property type="evidence" value="ECO:0007669"/>
    <property type="project" value="TreeGrafter"/>
</dbReference>
<sequence>MYTQLAEIPVPTSALFIPSQDPADIAQTVVQVTFSVRDHGQNVKRTMSKNIIFPSASDSARPLENDAVVSTPLLDTDIVAQIVSPTGRSRATLRNVKTAKGRDGAATRVVEVWREGLLVVSMDVTEYHGDFYTDEFLDSFCFAPSELAILYTAEGTAPESKDSDPYSKFRFIPDLGEGLSGKKRPTTFILRWDDSDTSSAANTPPKAETKAKVRASLVQLNPIDGVRFGQAVFSPNSDEIIYATGYELTPEGRQLGIKWCYNRPAGIWRLRIATPAQDPERSAEIAKPPTAVDILYAQKLTAPNMSCRSPRVLSSDGKSSLLWLASRSGGAHAASTTLHKLDITSDAVGHLKFLSSSVEPTTLVGVIETPDPSLKTFPGLYPAYNLPTDFAIKSSDSPTSSIVVASQWGSRTTVLAISAESGSVTNLTPESDDKLYSWLVLATDGRDRVLCSRSSHWVPYEIVIGTLDGSSVISWTLIDRPALPKAVAKALSAIKASIIPIPGRPFVETIVIQGKKEELSSGKPPCITSPHGGPHSTTSTAFSPNTTALVLEGYTLSLPNYTGSPGYGEKFIQDLIGRCGELDVQDCIASARHLIELGISEPGPGKQFIAGGSHGGFLTAHLIGQFPDFFSAAVLRNPVISVGDILNTDIPDWYFAEFGLEYAISSSPIARYEGGAKKVQLSLSQKVAPLITVDAFEKLQAASPTAYLDDMKVPVLLLIGAADRRVAPAQGFLLYHALKARYAQEGKNDKVEMLVFEGESHPLDGVEASRVGFEATRDWFKKALAGPIGV</sequence>
<comment type="similarity">
    <text evidence="3">Belongs to the peptidase S9C family.</text>
</comment>